<protein>
    <submittedName>
        <fullName evidence="2">Uncharacterized protein</fullName>
    </submittedName>
</protein>
<feature type="region of interest" description="Disordered" evidence="1">
    <location>
        <begin position="123"/>
        <end position="178"/>
    </location>
</feature>
<feature type="region of interest" description="Disordered" evidence="1">
    <location>
        <begin position="245"/>
        <end position="279"/>
    </location>
</feature>
<name>A0A8S9HB54_BRACR</name>
<gene>
    <name evidence="2" type="ORF">F2Q68_00017378</name>
</gene>
<feature type="compositionally biased region" description="Polar residues" evidence="1">
    <location>
        <begin position="190"/>
        <end position="207"/>
    </location>
</feature>
<feature type="region of interest" description="Disordered" evidence="1">
    <location>
        <begin position="190"/>
        <end position="232"/>
    </location>
</feature>
<feature type="region of interest" description="Disordered" evidence="1">
    <location>
        <begin position="317"/>
        <end position="336"/>
    </location>
</feature>
<feature type="compositionally biased region" description="Basic residues" evidence="1">
    <location>
        <begin position="10"/>
        <end position="20"/>
    </location>
</feature>
<dbReference type="EMBL" id="QGKW02001940">
    <property type="protein sequence ID" value="KAF2556341.1"/>
    <property type="molecule type" value="Genomic_DNA"/>
</dbReference>
<feature type="region of interest" description="Disordered" evidence="1">
    <location>
        <begin position="1"/>
        <end position="43"/>
    </location>
</feature>
<dbReference type="AlphaFoldDB" id="A0A8S9HB54"/>
<feature type="compositionally biased region" description="Basic and acidic residues" evidence="1">
    <location>
        <begin position="33"/>
        <end position="43"/>
    </location>
</feature>
<comment type="caution">
    <text evidence="2">The sequence shown here is derived from an EMBL/GenBank/DDBJ whole genome shotgun (WGS) entry which is preliminary data.</text>
</comment>
<evidence type="ECO:0000313" key="2">
    <source>
        <dbReference type="EMBL" id="KAF2556341.1"/>
    </source>
</evidence>
<organism evidence="2 3">
    <name type="scientific">Brassica cretica</name>
    <name type="common">Mustard</name>
    <dbReference type="NCBI Taxonomy" id="69181"/>
    <lineage>
        <taxon>Eukaryota</taxon>
        <taxon>Viridiplantae</taxon>
        <taxon>Streptophyta</taxon>
        <taxon>Embryophyta</taxon>
        <taxon>Tracheophyta</taxon>
        <taxon>Spermatophyta</taxon>
        <taxon>Magnoliopsida</taxon>
        <taxon>eudicotyledons</taxon>
        <taxon>Gunneridae</taxon>
        <taxon>Pentapetalae</taxon>
        <taxon>rosids</taxon>
        <taxon>malvids</taxon>
        <taxon>Brassicales</taxon>
        <taxon>Brassicaceae</taxon>
        <taxon>Brassiceae</taxon>
        <taxon>Brassica</taxon>
    </lineage>
</organism>
<evidence type="ECO:0000313" key="3">
    <source>
        <dbReference type="Proteomes" id="UP000712281"/>
    </source>
</evidence>
<evidence type="ECO:0000256" key="1">
    <source>
        <dbReference type="SAM" id="MobiDB-lite"/>
    </source>
</evidence>
<feature type="compositionally biased region" description="Polar residues" evidence="1">
    <location>
        <begin position="165"/>
        <end position="178"/>
    </location>
</feature>
<dbReference type="Proteomes" id="UP000712281">
    <property type="component" value="Unassembled WGS sequence"/>
</dbReference>
<feature type="compositionally biased region" description="Polar residues" evidence="1">
    <location>
        <begin position="326"/>
        <end position="335"/>
    </location>
</feature>
<sequence length="364" mass="40989">MSRKEMKPIANKRARKRRFRGPGDRGAVTKIAEQVRRSRDQTSDHYQILSVDLSSLDQTADDLTRSQSRPISSTPLAQTREEVTELRGMVSSLIDFIHNQWIANQTTANRLDHAERELAEYRAANAPERNQTPLDPLKGASNFQNTGLFGTPEIPNARSGCYTGEKSQQSPSQGMTHRSLSYSEMDEINTGLQRPRSTPIQFQNGSTERQEKPRTRIPPQNHSIPENRTPSATRTLHQAGFDNLTEQARRHTLRAPTNKIGRETEPESPSSPPPAPKKRVNMFSWGPNNNTTDEIKNQTEGKICIEVTVAIRTLEKSDEATPPPSVTQYNPNTESPCGKIPNFKRKNKMTKIHKLLEKPNALQI</sequence>
<proteinExistence type="predicted"/>
<accession>A0A8S9HB54</accession>
<reference evidence="2" key="1">
    <citation type="submission" date="2019-12" db="EMBL/GenBank/DDBJ databases">
        <title>Genome sequencing and annotation of Brassica cretica.</title>
        <authorList>
            <person name="Studholme D.J."/>
            <person name="Sarris P.F."/>
        </authorList>
    </citation>
    <scope>NUCLEOTIDE SEQUENCE</scope>
    <source>
        <strain evidence="2">PFS-001/15</strain>
        <tissue evidence="2">Leaf</tissue>
    </source>
</reference>
<feature type="compositionally biased region" description="Polar residues" evidence="1">
    <location>
        <begin position="218"/>
        <end position="232"/>
    </location>
</feature>